<dbReference type="AlphaFoldDB" id="A0A0M3I0Z7"/>
<organism evidence="15 16">
    <name type="scientific">Ascaris lumbricoides</name>
    <name type="common">Giant roundworm</name>
    <dbReference type="NCBI Taxonomy" id="6252"/>
    <lineage>
        <taxon>Eukaryota</taxon>
        <taxon>Metazoa</taxon>
        <taxon>Ecdysozoa</taxon>
        <taxon>Nematoda</taxon>
        <taxon>Chromadorea</taxon>
        <taxon>Rhabditida</taxon>
        <taxon>Spirurina</taxon>
        <taxon>Ascaridomorpha</taxon>
        <taxon>Ascaridoidea</taxon>
        <taxon>Ascarididae</taxon>
        <taxon>Ascaris</taxon>
    </lineage>
</organism>
<evidence type="ECO:0000256" key="4">
    <source>
        <dbReference type="ARBA" id="ARBA00012759"/>
    </source>
</evidence>
<dbReference type="GO" id="GO:0006508">
    <property type="term" value="P:proteolysis"/>
    <property type="evidence" value="ECO:0007669"/>
    <property type="project" value="UniProtKB-KW"/>
</dbReference>
<evidence type="ECO:0000256" key="13">
    <source>
        <dbReference type="ARBA" id="ARBA00043009"/>
    </source>
</evidence>
<evidence type="ECO:0000313" key="15">
    <source>
        <dbReference type="Proteomes" id="UP000036681"/>
    </source>
</evidence>
<dbReference type="Gene3D" id="3.90.70.10">
    <property type="entry name" value="Cysteine proteinases"/>
    <property type="match status" value="1"/>
</dbReference>
<dbReference type="InterPro" id="IPR018200">
    <property type="entry name" value="USP_CS"/>
</dbReference>
<keyword evidence="5" id="KW-0645">Protease</keyword>
<evidence type="ECO:0000256" key="7">
    <source>
        <dbReference type="ARBA" id="ARBA00022801"/>
    </source>
</evidence>
<dbReference type="InterPro" id="IPR028889">
    <property type="entry name" value="USP"/>
</dbReference>
<proteinExistence type="inferred from homology"/>
<dbReference type="PROSITE" id="PS00973">
    <property type="entry name" value="USP_2"/>
    <property type="match status" value="1"/>
</dbReference>
<dbReference type="PANTHER" id="PTHR24006:SF758">
    <property type="entry name" value="UBIQUITIN CARBOXYL-TERMINAL HYDROLASE 36"/>
    <property type="match status" value="1"/>
</dbReference>
<keyword evidence="6" id="KW-0833">Ubl conjugation pathway</keyword>
<dbReference type="InterPro" id="IPR050164">
    <property type="entry name" value="Peptidase_C19"/>
</dbReference>
<evidence type="ECO:0000256" key="6">
    <source>
        <dbReference type="ARBA" id="ARBA00022786"/>
    </source>
</evidence>
<evidence type="ECO:0000256" key="9">
    <source>
        <dbReference type="ARBA" id="ARBA00039432"/>
    </source>
</evidence>
<protein>
    <recommendedName>
        <fullName evidence="9">Ubiquitin carboxyl-terminal hydrolase 36</fullName>
        <ecNumber evidence="4">3.4.19.12</ecNumber>
    </recommendedName>
    <alternativeName>
        <fullName evidence="12">Deubiquitinating enzyme 36</fullName>
    </alternativeName>
    <alternativeName>
        <fullName evidence="11">Protein scrawny</fullName>
    </alternativeName>
    <alternativeName>
        <fullName evidence="10">Ubiquitin thioesterase 36</fullName>
    </alternativeName>
    <alternativeName>
        <fullName evidence="13">Ubiquitin-specific-processing protease 36</fullName>
    </alternativeName>
</protein>
<evidence type="ECO:0000313" key="16">
    <source>
        <dbReference type="WBParaSite" id="ALUE_0000988201-mRNA-1"/>
    </source>
</evidence>
<keyword evidence="15" id="KW-1185">Reference proteome</keyword>
<name>A0A0M3I0Z7_ASCLU</name>
<evidence type="ECO:0000256" key="10">
    <source>
        <dbReference type="ARBA" id="ARBA00041300"/>
    </source>
</evidence>
<evidence type="ECO:0000256" key="1">
    <source>
        <dbReference type="ARBA" id="ARBA00000707"/>
    </source>
</evidence>
<evidence type="ECO:0000256" key="12">
    <source>
        <dbReference type="ARBA" id="ARBA00042420"/>
    </source>
</evidence>
<dbReference type="PROSITE" id="PS50235">
    <property type="entry name" value="USP_3"/>
    <property type="match status" value="1"/>
</dbReference>
<dbReference type="EC" id="3.4.19.12" evidence="4"/>
<dbReference type="PANTHER" id="PTHR24006">
    <property type="entry name" value="UBIQUITIN CARBOXYL-TERMINAL HYDROLASE"/>
    <property type="match status" value="1"/>
</dbReference>
<evidence type="ECO:0000256" key="3">
    <source>
        <dbReference type="ARBA" id="ARBA00009085"/>
    </source>
</evidence>
<dbReference type="WBParaSite" id="ALUE_0000988201-mRNA-1">
    <property type="protein sequence ID" value="ALUE_0000988201-mRNA-1"/>
    <property type="gene ID" value="ALUE_0000988201"/>
</dbReference>
<feature type="domain" description="USP" evidence="14">
    <location>
        <begin position="1"/>
        <end position="379"/>
    </location>
</feature>
<dbReference type="SUPFAM" id="SSF54001">
    <property type="entry name" value="Cysteine proteinases"/>
    <property type="match status" value="1"/>
</dbReference>
<dbReference type="Proteomes" id="UP000036681">
    <property type="component" value="Unplaced"/>
</dbReference>
<evidence type="ECO:0000256" key="5">
    <source>
        <dbReference type="ARBA" id="ARBA00022670"/>
    </source>
</evidence>
<dbReference type="Pfam" id="PF00443">
    <property type="entry name" value="UCH"/>
    <property type="match status" value="1"/>
</dbReference>
<dbReference type="GO" id="GO:0016579">
    <property type="term" value="P:protein deubiquitination"/>
    <property type="evidence" value="ECO:0007669"/>
    <property type="project" value="InterPro"/>
</dbReference>
<comment type="subcellular location">
    <subcellularLocation>
        <location evidence="2">Nucleus</location>
        <location evidence="2">Nucleolus</location>
    </subcellularLocation>
</comment>
<evidence type="ECO:0000256" key="2">
    <source>
        <dbReference type="ARBA" id="ARBA00004604"/>
    </source>
</evidence>
<dbReference type="InterPro" id="IPR001394">
    <property type="entry name" value="Peptidase_C19_UCH"/>
</dbReference>
<dbReference type="GO" id="GO:0005829">
    <property type="term" value="C:cytosol"/>
    <property type="evidence" value="ECO:0007669"/>
    <property type="project" value="TreeGrafter"/>
</dbReference>
<accession>A0A0M3I0Z7</accession>
<keyword evidence="8" id="KW-0788">Thiol protease</keyword>
<dbReference type="GO" id="GO:0042981">
    <property type="term" value="P:regulation of apoptotic process"/>
    <property type="evidence" value="ECO:0007669"/>
    <property type="project" value="TreeGrafter"/>
</dbReference>
<dbReference type="InterPro" id="IPR038765">
    <property type="entry name" value="Papain-like_cys_pep_sf"/>
</dbReference>
<comment type="similarity">
    <text evidence="3">Belongs to the peptidase C19 family.</text>
</comment>
<dbReference type="GO" id="GO:0004843">
    <property type="term" value="F:cysteine-type deubiquitinase activity"/>
    <property type="evidence" value="ECO:0007669"/>
    <property type="project" value="UniProtKB-EC"/>
</dbReference>
<evidence type="ECO:0000256" key="11">
    <source>
        <dbReference type="ARBA" id="ARBA00042154"/>
    </source>
</evidence>
<sequence length="379" mass="43184">MGEHVRRAITSSGPFKAQWIQPYLKKIFPSHRPGYQEDAHELLTLILDALDPTPPAAAKQHNGPATNAPNQFRLCILFFWFIFPSHRPGYQEDAHELLTLILDALDPTPPAAAKQHNGPATNAPNQFRLCILFFLPKNTLRGLDGVFHLVKHDEKTKAYLVLWTVVRIILQMGEISCFNEALLLPSSLHSHRAVCDIRPCICLREPSASTPMEQLFGGALRNEIRCFGCGENYVNYERIRELNLGLRMRKREGIVGINDLLVDYFSNETLSSFECKKCKRKTQAQRVTRVIRAPHVLVVQLKRFNACGSKIRLPMNVKLDRFMYLADDRNAYSLCGLIEHQGEGIDRGHYIAFVRGFDGKGWHCFDDETVWLICVMLSK</sequence>
<dbReference type="CDD" id="cd02257">
    <property type="entry name" value="Peptidase_C19"/>
    <property type="match status" value="1"/>
</dbReference>
<reference evidence="16" key="1">
    <citation type="submission" date="2017-02" db="UniProtKB">
        <authorList>
            <consortium name="WormBaseParasite"/>
        </authorList>
    </citation>
    <scope>IDENTIFICATION</scope>
</reference>
<keyword evidence="7" id="KW-0378">Hydrolase</keyword>
<evidence type="ECO:0000259" key="14">
    <source>
        <dbReference type="PROSITE" id="PS50235"/>
    </source>
</evidence>
<dbReference type="GO" id="GO:0005730">
    <property type="term" value="C:nucleolus"/>
    <property type="evidence" value="ECO:0007669"/>
    <property type="project" value="UniProtKB-SubCell"/>
</dbReference>
<evidence type="ECO:0000256" key="8">
    <source>
        <dbReference type="ARBA" id="ARBA00022807"/>
    </source>
</evidence>
<comment type="catalytic activity">
    <reaction evidence="1">
        <text>Thiol-dependent hydrolysis of ester, thioester, amide, peptide and isopeptide bonds formed by the C-terminal Gly of ubiquitin (a 76-residue protein attached to proteins as an intracellular targeting signal).</text>
        <dbReference type="EC" id="3.4.19.12"/>
    </reaction>
</comment>